<evidence type="ECO:0000313" key="7">
    <source>
        <dbReference type="EMBL" id="MDC7228412.1"/>
    </source>
</evidence>
<dbReference type="EMBL" id="JAQQAL010000046">
    <property type="protein sequence ID" value="MDC7228412.1"/>
    <property type="molecule type" value="Genomic_DNA"/>
</dbReference>
<dbReference type="GO" id="GO:0022857">
    <property type="term" value="F:transmembrane transporter activity"/>
    <property type="evidence" value="ECO:0007669"/>
    <property type="project" value="InterPro"/>
</dbReference>
<dbReference type="Proteomes" id="UP001221217">
    <property type="component" value="Unassembled WGS sequence"/>
</dbReference>
<keyword evidence="5 6" id="KW-0472">Membrane</keyword>
<feature type="transmembrane region" description="Helical" evidence="6">
    <location>
        <begin position="330"/>
        <end position="347"/>
    </location>
</feature>
<comment type="caution">
    <text evidence="7">The sequence shown here is derived from an EMBL/GenBank/DDBJ whole genome shotgun (WGS) entry which is preliminary data.</text>
</comment>
<feature type="transmembrane region" description="Helical" evidence="6">
    <location>
        <begin position="46"/>
        <end position="67"/>
    </location>
</feature>
<feature type="transmembrane region" description="Helical" evidence="6">
    <location>
        <begin position="250"/>
        <end position="270"/>
    </location>
</feature>
<feature type="transmembrane region" description="Helical" evidence="6">
    <location>
        <begin position="198"/>
        <end position="217"/>
    </location>
</feature>
<dbReference type="GO" id="GO:0005886">
    <property type="term" value="C:plasma membrane"/>
    <property type="evidence" value="ECO:0007669"/>
    <property type="project" value="UniProtKB-SubCell"/>
</dbReference>
<reference evidence="7 8" key="1">
    <citation type="submission" date="2022-12" db="EMBL/GenBank/DDBJ databases">
        <title>Metagenome assembled genome from gulf of manar.</title>
        <authorList>
            <person name="Kohli P."/>
            <person name="Pk S."/>
            <person name="Venkata Ramana C."/>
            <person name="Sasikala C."/>
        </authorList>
    </citation>
    <scope>NUCLEOTIDE SEQUENCE [LARGE SCALE GENOMIC DNA]</scope>
    <source>
        <strain evidence="7">JB008</strain>
    </source>
</reference>
<evidence type="ECO:0000256" key="5">
    <source>
        <dbReference type="ARBA" id="ARBA00023136"/>
    </source>
</evidence>
<accession>A0AAJ1IFK3</accession>
<proteinExistence type="predicted"/>
<comment type="subcellular location">
    <subcellularLocation>
        <location evidence="1">Cell membrane</location>
        <topology evidence="1">Multi-pass membrane protein</topology>
    </subcellularLocation>
</comment>
<protein>
    <submittedName>
        <fullName evidence="7">ABC transporter permease</fullName>
    </submittedName>
</protein>
<evidence type="ECO:0000256" key="3">
    <source>
        <dbReference type="ARBA" id="ARBA00022692"/>
    </source>
</evidence>
<dbReference type="PANTHER" id="PTHR32196">
    <property type="entry name" value="ABC TRANSPORTER PERMEASE PROTEIN YPHD-RELATED-RELATED"/>
    <property type="match status" value="1"/>
</dbReference>
<name>A0AAJ1IFK3_9SPIO</name>
<dbReference type="Pfam" id="PF02653">
    <property type="entry name" value="BPD_transp_2"/>
    <property type="match status" value="1"/>
</dbReference>
<dbReference type="InterPro" id="IPR001851">
    <property type="entry name" value="ABC_transp_permease"/>
</dbReference>
<evidence type="ECO:0000256" key="1">
    <source>
        <dbReference type="ARBA" id="ARBA00004651"/>
    </source>
</evidence>
<evidence type="ECO:0000256" key="2">
    <source>
        <dbReference type="ARBA" id="ARBA00022475"/>
    </source>
</evidence>
<organism evidence="7 8">
    <name type="scientific">Candidatus Thalassospirochaeta sargassi</name>
    <dbReference type="NCBI Taxonomy" id="3119039"/>
    <lineage>
        <taxon>Bacteria</taxon>
        <taxon>Pseudomonadati</taxon>
        <taxon>Spirochaetota</taxon>
        <taxon>Spirochaetia</taxon>
        <taxon>Spirochaetales</taxon>
        <taxon>Spirochaetaceae</taxon>
        <taxon>Candidatus Thalassospirochaeta</taxon>
    </lineage>
</organism>
<feature type="transmembrane region" description="Helical" evidence="6">
    <location>
        <begin position="74"/>
        <end position="95"/>
    </location>
</feature>
<evidence type="ECO:0000313" key="8">
    <source>
        <dbReference type="Proteomes" id="UP001221217"/>
    </source>
</evidence>
<dbReference type="CDD" id="cd06579">
    <property type="entry name" value="TM_PBP1_transp_AraH_like"/>
    <property type="match status" value="1"/>
</dbReference>
<evidence type="ECO:0000256" key="6">
    <source>
        <dbReference type="SAM" id="Phobius"/>
    </source>
</evidence>
<keyword evidence="2" id="KW-1003">Cell membrane</keyword>
<feature type="transmembrane region" description="Helical" evidence="6">
    <location>
        <begin position="133"/>
        <end position="152"/>
    </location>
</feature>
<feature type="transmembrane region" description="Helical" evidence="6">
    <location>
        <begin position="101"/>
        <end position="121"/>
    </location>
</feature>
<dbReference type="AlphaFoldDB" id="A0AAJ1IFK3"/>
<keyword evidence="4 6" id="KW-1133">Transmembrane helix</keyword>
<feature type="transmembrane region" description="Helical" evidence="6">
    <location>
        <begin position="20"/>
        <end position="40"/>
    </location>
</feature>
<sequence>MQSLMTQKNKDLLLRIGKQWAVIFFVAELIFFGLTAKGFFTVNTFQIVLFFGTAIMLMAVGELFVIITGGIDLSVGYVMGLSSIVSTKLIVAFAGSGLPELGAILLGILITLVLGLIPGMINGLLISRLNVPPFIATFSMLGISHGVSELLITEGAAKNLPHMANVIGNGHFLYFAQESGFSFFVRPEVARGVKVFELLPNVVVMTFILVAIFAFVLKRTVFGVHTYAIGGNEDSAVRSGINVKNHIMKIYMLSSFLAASAGVIYMLKYVTGKADAGASLLLDSIAAVVIGGASLSGGSGTVWKAILGAVIIAVLETGLRILGIPTFDKYIMVGVILIFAVLIDQVFPETTYKDKE</sequence>
<keyword evidence="3 6" id="KW-0812">Transmembrane</keyword>
<feature type="transmembrane region" description="Helical" evidence="6">
    <location>
        <begin position="302"/>
        <end position="324"/>
    </location>
</feature>
<gene>
    <name evidence="7" type="ORF">PQJ61_16745</name>
</gene>
<evidence type="ECO:0000256" key="4">
    <source>
        <dbReference type="ARBA" id="ARBA00022989"/>
    </source>
</evidence>